<dbReference type="GO" id="GO:0016887">
    <property type="term" value="F:ATP hydrolysis activity"/>
    <property type="evidence" value="ECO:0007669"/>
    <property type="project" value="TreeGrafter"/>
</dbReference>
<organism evidence="4 5">
    <name type="scientific">Zymoseptoria tritici ST99CH_1A5</name>
    <dbReference type="NCBI Taxonomy" id="1276529"/>
    <lineage>
        <taxon>Eukaryota</taxon>
        <taxon>Fungi</taxon>
        <taxon>Dikarya</taxon>
        <taxon>Ascomycota</taxon>
        <taxon>Pezizomycotina</taxon>
        <taxon>Dothideomycetes</taxon>
        <taxon>Dothideomycetidae</taxon>
        <taxon>Mycosphaerellales</taxon>
        <taxon>Mycosphaerellaceae</taxon>
        <taxon>Zymoseptoria</taxon>
    </lineage>
</organism>
<dbReference type="InterPro" id="IPR027640">
    <property type="entry name" value="Kinesin-like_fam"/>
</dbReference>
<dbReference type="PANTHER" id="PTHR24115:SF820">
    <property type="entry name" value="KINESIN-LIKE PROTEIN"/>
    <property type="match status" value="1"/>
</dbReference>
<feature type="compositionally biased region" description="Pro residues" evidence="2">
    <location>
        <begin position="132"/>
        <end position="144"/>
    </location>
</feature>
<dbReference type="GO" id="GO:0005871">
    <property type="term" value="C:kinesin complex"/>
    <property type="evidence" value="ECO:0007669"/>
    <property type="project" value="TreeGrafter"/>
</dbReference>
<dbReference type="Proteomes" id="UP000215453">
    <property type="component" value="Chromosome 21"/>
</dbReference>
<evidence type="ECO:0000313" key="5">
    <source>
        <dbReference type="Proteomes" id="UP000215453"/>
    </source>
</evidence>
<dbReference type="PANTHER" id="PTHR24115">
    <property type="entry name" value="KINESIN-RELATED"/>
    <property type="match status" value="1"/>
</dbReference>
<protein>
    <recommendedName>
        <fullName evidence="3">Kinesin motor domain-containing protein</fullName>
    </recommendedName>
</protein>
<feature type="region of interest" description="Disordered" evidence="2">
    <location>
        <begin position="114"/>
        <end position="144"/>
    </location>
</feature>
<evidence type="ECO:0000256" key="2">
    <source>
        <dbReference type="SAM" id="MobiDB-lite"/>
    </source>
</evidence>
<dbReference type="Pfam" id="PF00225">
    <property type="entry name" value="Kinesin"/>
    <property type="match status" value="1"/>
</dbReference>
<dbReference type="GO" id="GO:0003777">
    <property type="term" value="F:microtubule motor activity"/>
    <property type="evidence" value="ECO:0007669"/>
    <property type="project" value="InterPro"/>
</dbReference>
<dbReference type="Gene3D" id="3.40.850.10">
    <property type="entry name" value="Kinesin motor domain"/>
    <property type="match status" value="1"/>
</dbReference>
<feature type="compositionally biased region" description="Polar residues" evidence="2">
    <location>
        <begin position="114"/>
        <end position="124"/>
    </location>
</feature>
<dbReference type="AlphaFoldDB" id="A0A1Y6M3Y9"/>
<gene>
    <name evidence="4" type="ORF">ZT1A5_G12074</name>
</gene>
<dbReference type="InterPro" id="IPR036961">
    <property type="entry name" value="Kinesin_motor_dom_sf"/>
</dbReference>
<dbReference type="GO" id="GO:0047496">
    <property type="term" value="P:vesicle transport along microtubule"/>
    <property type="evidence" value="ECO:0007669"/>
    <property type="project" value="TreeGrafter"/>
</dbReference>
<comment type="similarity">
    <text evidence="1">Belongs to the TRAFAC class myosin-kinesin ATPase superfamily. Kinesin family.</text>
</comment>
<proteinExistence type="inferred from homology"/>
<dbReference type="EMBL" id="LT882696">
    <property type="protein sequence ID" value="SMY30619.1"/>
    <property type="molecule type" value="Genomic_DNA"/>
</dbReference>
<evidence type="ECO:0000256" key="1">
    <source>
        <dbReference type="PROSITE-ProRule" id="PRU00283"/>
    </source>
</evidence>
<feature type="domain" description="Kinesin motor" evidence="3">
    <location>
        <begin position="1"/>
        <end position="144"/>
    </location>
</feature>
<dbReference type="InterPro" id="IPR001752">
    <property type="entry name" value="Kinesin_motor_dom"/>
</dbReference>
<comment type="caution">
    <text evidence="1">Lacks conserved residue(s) required for the propagation of feature annotation.</text>
</comment>
<evidence type="ECO:0000313" key="4">
    <source>
        <dbReference type="EMBL" id="SMY30619.1"/>
    </source>
</evidence>
<reference evidence="4 5" key="1">
    <citation type="submission" date="2016-10" db="EMBL/GenBank/DDBJ databases">
        <authorList>
            <person name="Varghese N."/>
        </authorList>
    </citation>
    <scope>NUCLEOTIDE SEQUENCE [LARGE SCALE GENOMIC DNA]</scope>
</reference>
<dbReference type="GO" id="GO:0005524">
    <property type="term" value="F:ATP binding"/>
    <property type="evidence" value="ECO:0007669"/>
    <property type="project" value="InterPro"/>
</dbReference>
<sequence>MYLRIRTDRKWKVVHYCRYTGRARPHSTHSQGLFQHVKASSNESNRITYSIYVPYIENYNERDKDLLTYRTNPLTYLNIRKSEFDGVYVQNPTDEPVKSYDDILHLEKMGDINRTTASTKMNDISSRSHAPSAPPAPKPFSPSP</sequence>
<name>A0A1Y6M3Y9_ZYMTR</name>
<dbReference type="SUPFAM" id="SSF52540">
    <property type="entry name" value="P-loop containing nucleoside triphosphate hydrolases"/>
    <property type="match status" value="1"/>
</dbReference>
<dbReference type="GO" id="GO:0005874">
    <property type="term" value="C:microtubule"/>
    <property type="evidence" value="ECO:0007669"/>
    <property type="project" value="TreeGrafter"/>
</dbReference>
<evidence type="ECO:0000259" key="3">
    <source>
        <dbReference type="PROSITE" id="PS50067"/>
    </source>
</evidence>
<dbReference type="GO" id="GO:0008017">
    <property type="term" value="F:microtubule binding"/>
    <property type="evidence" value="ECO:0007669"/>
    <property type="project" value="InterPro"/>
</dbReference>
<accession>A0A1Y6M3Y9</accession>
<dbReference type="PROSITE" id="PS50067">
    <property type="entry name" value="KINESIN_MOTOR_2"/>
    <property type="match status" value="1"/>
</dbReference>
<dbReference type="InterPro" id="IPR027417">
    <property type="entry name" value="P-loop_NTPase"/>
</dbReference>